<dbReference type="SUPFAM" id="SSF53335">
    <property type="entry name" value="S-adenosyl-L-methionine-dependent methyltransferases"/>
    <property type="match status" value="1"/>
</dbReference>
<evidence type="ECO:0000313" key="2">
    <source>
        <dbReference type="Proteomes" id="UP001244552"/>
    </source>
</evidence>
<dbReference type="Gene3D" id="3.90.550.20">
    <property type="match status" value="1"/>
</dbReference>
<dbReference type="Gene3D" id="3.40.50.150">
    <property type="entry name" value="Vaccinia Virus protein VP39"/>
    <property type="match status" value="1"/>
</dbReference>
<evidence type="ECO:0000313" key="1">
    <source>
        <dbReference type="EMBL" id="MDQ0536548.1"/>
    </source>
</evidence>
<dbReference type="InterPro" id="IPR029044">
    <property type="entry name" value="Nucleotide-diphossugar_trans"/>
</dbReference>
<organism evidence="1 2">
    <name type="scientific">Azospirillum picis</name>
    <dbReference type="NCBI Taxonomy" id="488438"/>
    <lineage>
        <taxon>Bacteria</taxon>
        <taxon>Pseudomonadati</taxon>
        <taxon>Pseudomonadota</taxon>
        <taxon>Alphaproteobacteria</taxon>
        <taxon>Rhodospirillales</taxon>
        <taxon>Azospirillaceae</taxon>
        <taxon>Azospirillum</taxon>
    </lineage>
</organism>
<dbReference type="Proteomes" id="UP001244552">
    <property type="component" value="Unassembled WGS sequence"/>
</dbReference>
<dbReference type="EMBL" id="JAUSVU010000028">
    <property type="protein sequence ID" value="MDQ0536548.1"/>
    <property type="molecule type" value="Genomic_DNA"/>
</dbReference>
<comment type="caution">
    <text evidence="1">The sequence shown here is derived from an EMBL/GenBank/DDBJ whole genome shotgun (WGS) entry which is preliminary data.</text>
</comment>
<sequence length="1465" mass="162375">MRTSEKRLVRFADYRDRHSGATVVVCGCGRSLLSLTAPDRFLTIGVNDVGRVFDPTYLVVLNPRHQFAADRFRYVEQSRARAIFTQLDLGLTHPDVVRFRLGPHGGTDLSDPETLPHTRNSPYVALCLALHMGARRVGLVGVDFTDHHFFGATGRHPLARELAQIDREYAKLAAHWAPRGVEIVNLGAESRLTALPKCTLESFLDAPGHDRETMIGGKSLEIVSYSTMPVAGVPAILARCIAARTPHRARCVWARNNYGNGVVFDGDIEWNARPGEAMASLDKADLIIVHNGKVDARHASIIHGKPALVMAHNYMWNVDRALIEKGFPGVVIGQYQATLPEFAGWQIVPNPIPFWEAAFRPETKNEVVTVAYTPSGRHESYPEGHRLYWHGKGYATTTGILDDLGKRHGIQVKAIKDRQLSHAEALAAKRAAHIVIDECVTGSYHRNSLEGLACGCVVVNGVGLLPGVTDAFRHCAGDATEVPFVQASRGTLAAVLSELIESGPETLAAKGRRNRAWFEAHWDFQTQWERHWLQAVEQAVDRANRSRRHLPMHKSITEALAVPAAALRIQREQGLSVVIPFSGWRRLGQLATVLATLRQSPAVDQIIVAEMGLAPTALEVARRWETDHLFIASAGPFDKARTINAGSLLARRPEILWCDGDLLFGEDFLVSAQEEFRTQALDFFFPFTRIEYLDEAQSREVQAGTRRPAECRPVRTLSPIRGGAIGGAGLIRASFLHRHGGMIEGFLGWGGEDNAWVHKASLVGRVGATRQANQVAWHLFHAEGGATSQPWRRNPNYTRNVELLGRIQRIRSVAELDRLFPRPAKAPPPWPPQLRIVLVAVADAPRASGLASEWSQRLDKIYECSVAVSEATADGLAAMLDGIAAEVLVVFADGDSAIAAVAAARRDRPVVVVSTGTDPNVAWPSTPDGAAWILARTPEQVAAWHRRGLPVWHRPWETQAGADADKIPTMVQPLSLLLGARPASGEVPVWTYWEGPMPEWIAKCIETMRRHALSLRVIEPRDFEALWDRDRDLDLSRLHVAQRSDFVRAFLLMRFGGLWIDADCIIMRDLTPLLAQLDRFDIIAHRERQGLFSNAFLAARPGSAVAARFYNNLCTRLRARRPLSWIALGNEPLTDVLEGADEPCLELPVEAVQPVCWSRPEVYFQLAEDAEHERRLDPLAWCYMLSQQNVIRHQKSAPGAELLAMDSFFTFLLRCSRNNAGPSVESDRRSGGGSSGNCPCAAVPWRSTITEAFERLCANHAAEGQESVSGPGASLHQTVEVRRALPLLLQHLHARVLLDVPCGDFHWMDRVRLGIETYIGVDPLESLILRNRERHMAPDREFLALDLIGDPLPTADVVLCRDCLVHLSHDDALRVLRNIVDSRSRYVLITTFPDRRENRDVRTGTWRPLNLQAAPFSLPPPLAVINEKCTESCGCFVDKSLGLWRLADVGLALFQSMAGGEGKYK</sequence>
<dbReference type="InterPro" id="IPR008441">
    <property type="entry name" value="AfumC-like_glycosyl_Trfase"/>
</dbReference>
<proteinExistence type="predicted"/>
<dbReference type="Pfam" id="PF05704">
    <property type="entry name" value="Caps_synth"/>
    <property type="match status" value="1"/>
</dbReference>
<dbReference type="PANTHER" id="PTHR32385:SF22">
    <property type="entry name" value="MANNOSYL PHOSPHORYLINOSITOL CERAMIDE SYNTHASE SUR1"/>
    <property type="match status" value="1"/>
</dbReference>
<dbReference type="InterPro" id="IPR029063">
    <property type="entry name" value="SAM-dependent_MTases_sf"/>
</dbReference>
<dbReference type="SUPFAM" id="SSF53448">
    <property type="entry name" value="Nucleotide-diphospho-sugar transferases"/>
    <property type="match status" value="2"/>
</dbReference>
<protein>
    <submittedName>
        <fullName evidence="1">Uncharacterized protein</fullName>
    </submittedName>
</protein>
<dbReference type="PROSITE" id="PS51257">
    <property type="entry name" value="PROKAR_LIPOPROTEIN"/>
    <property type="match status" value="1"/>
</dbReference>
<dbReference type="RefSeq" id="WP_209989350.1">
    <property type="nucleotide sequence ID" value="NZ_JAGINO010000028.1"/>
</dbReference>
<gene>
    <name evidence="1" type="ORF">QO018_005445</name>
</gene>
<keyword evidence="2" id="KW-1185">Reference proteome</keyword>
<reference evidence="1 2" key="1">
    <citation type="submission" date="2023-07" db="EMBL/GenBank/DDBJ databases">
        <title>Genomic Encyclopedia of Type Strains, Phase IV (KMG-IV): sequencing the most valuable type-strain genomes for metagenomic binning, comparative biology and taxonomic classification.</title>
        <authorList>
            <person name="Goeker M."/>
        </authorList>
    </citation>
    <scope>NUCLEOTIDE SEQUENCE [LARGE SCALE GENOMIC DNA]</scope>
    <source>
        <strain evidence="1 2">DSM 19922</strain>
    </source>
</reference>
<dbReference type="PANTHER" id="PTHR32385">
    <property type="entry name" value="MANNOSYL PHOSPHORYLINOSITOL CERAMIDE SYNTHASE"/>
    <property type="match status" value="1"/>
</dbReference>
<dbReference type="Gene3D" id="3.90.550.10">
    <property type="entry name" value="Spore Coat Polysaccharide Biosynthesis Protein SpsA, Chain A"/>
    <property type="match status" value="1"/>
</dbReference>
<name>A0ABU0MST2_9PROT</name>
<accession>A0ABU0MST2</accession>
<dbReference type="InterPro" id="IPR051706">
    <property type="entry name" value="Glycosyltransferase_domain"/>
</dbReference>